<protein>
    <recommendedName>
        <fullName evidence="5">Serpin domain-containing protein</fullName>
    </recommendedName>
</protein>
<evidence type="ECO:0000313" key="6">
    <source>
        <dbReference type="EMBL" id="CAI6369441.1"/>
    </source>
</evidence>
<evidence type="ECO:0000256" key="1">
    <source>
        <dbReference type="ARBA" id="ARBA00009500"/>
    </source>
</evidence>
<dbReference type="Pfam" id="PF00079">
    <property type="entry name" value="Serpin"/>
    <property type="match status" value="1"/>
</dbReference>
<proteinExistence type="inferred from homology"/>
<keyword evidence="7" id="KW-1185">Reference proteome</keyword>
<dbReference type="SMART" id="SM00093">
    <property type="entry name" value="SERPIN"/>
    <property type="match status" value="1"/>
</dbReference>
<dbReference type="GO" id="GO:0005615">
    <property type="term" value="C:extracellular space"/>
    <property type="evidence" value="ECO:0007669"/>
    <property type="project" value="InterPro"/>
</dbReference>
<dbReference type="Proteomes" id="UP001160148">
    <property type="component" value="Unassembled WGS sequence"/>
</dbReference>
<evidence type="ECO:0000256" key="2">
    <source>
        <dbReference type="ARBA" id="ARBA00022690"/>
    </source>
</evidence>
<dbReference type="GO" id="GO:0004867">
    <property type="term" value="F:serine-type endopeptidase inhibitor activity"/>
    <property type="evidence" value="ECO:0007669"/>
    <property type="project" value="UniProtKB-KW"/>
</dbReference>
<sequence length="375" mass="42704">MEPTTNLEALSSANHEFSFSLYKEIAKTETGNIIYSPFSIHVIMFVASTGADLKTFDEIVATMHLNKTTHSMEAYRKLLEDLTSKDDNLKLATGMFVDIAFNVKDSFVENSMNYLKSSMEKLSLKKNPEQQLQYLNNWVLNKTNNKIKDLFPKGSINEDTALVLVNALHFKSDWAHKFDYVKDGSFYATPSNMITVKMMYLKEDLQYYHDSILKFTALELPYKNNDFKMIILLPEAKDGLEILENNLSIINLHAISNNMTQTYVYVKLPRFKLEQSVQLEKTLSNLGCPTMFTSEANFSNIVEDGELYVSKVSHKAYIDVDENGTEAAAVTGFECCDGCGCARSFTDFVVDHPFMFFILTRCNIIIFVGRMTKID</sequence>
<dbReference type="SUPFAM" id="SSF56574">
    <property type="entry name" value="Serpins"/>
    <property type="match status" value="1"/>
</dbReference>
<evidence type="ECO:0000256" key="4">
    <source>
        <dbReference type="RuleBase" id="RU000411"/>
    </source>
</evidence>
<dbReference type="InterPro" id="IPR036186">
    <property type="entry name" value="Serpin_sf"/>
</dbReference>
<dbReference type="AlphaFoldDB" id="A0AAV0XQ01"/>
<dbReference type="PROSITE" id="PS00284">
    <property type="entry name" value="SERPIN"/>
    <property type="match status" value="1"/>
</dbReference>
<gene>
    <name evidence="6" type="ORF">MEUPH1_LOCUS23678</name>
</gene>
<dbReference type="CDD" id="cd00172">
    <property type="entry name" value="serpin"/>
    <property type="match status" value="1"/>
</dbReference>
<dbReference type="InterPro" id="IPR042178">
    <property type="entry name" value="Serpin_sf_1"/>
</dbReference>
<dbReference type="PANTHER" id="PTHR11461">
    <property type="entry name" value="SERINE PROTEASE INHIBITOR, SERPIN"/>
    <property type="match status" value="1"/>
</dbReference>
<dbReference type="InterPro" id="IPR042185">
    <property type="entry name" value="Serpin_sf_2"/>
</dbReference>
<dbReference type="PANTHER" id="PTHR11461:SF211">
    <property type="entry name" value="GH10112P-RELATED"/>
    <property type="match status" value="1"/>
</dbReference>
<evidence type="ECO:0000256" key="3">
    <source>
        <dbReference type="ARBA" id="ARBA00022900"/>
    </source>
</evidence>
<dbReference type="InterPro" id="IPR000215">
    <property type="entry name" value="Serpin_fam"/>
</dbReference>
<comment type="caution">
    <text evidence="6">The sequence shown here is derived from an EMBL/GenBank/DDBJ whole genome shotgun (WGS) entry which is preliminary data.</text>
</comment>
<comment type="similarity">
    <text evidence="1 4">Belongs to the serpin family.</text>
</comment>
<dbReference type="InterPro" id="IPR023796">
    <property type="entry name" value="Serpin_dom"/>
</dbReference>
<dbReference type="EMBL" id="CARXXK010000005">
    <property type="protein sequence ID" value="CAI6369441.1"/>
    <property type="molecule type" value="Genomic_DNA"/>
</dbReference>
<evidence type="ECO:0000313" key="7">
    <source>
        <dbReference type="Proteomes" id="UP001160148"/>
    </source>
</evidence>
<feature type="domain" description="Serpin" evidence="5">
    <location>
        <begin position="19"/>
        <end position="374"/>
    </location>
</feature>
<organism evidence="6 7">
    <name type="scientific">Macrosiphum euphorbiae</name>
    <name type="common">potato aphid</name>
    <dbReference type="NCBI Taxonomy" id="13131"/>
    <lineage>
        <taxon>Eukaryota</taxon>
        <taxon>Metazoa</taxon>
        <taxon>Ecdysozoa</taxon>
        <taxon>Arthropoda</taxon>
        <taxon>Hexapoda</taxon>
        <taxon>Insecta</taxon>
        <taxon>Pterygota</taxon>
        <taxon>Neoptera</taxon>
        <taxon>Paraneoptera</taxon>
        <taxon>Hemiptera</taxon>
        <taxon>Sternorrhyncha</taxon>
        <taxon>Aphidomorpha</taxon>
        <taxon>Aphidoidea</taxon>
        <taxon>Aphididae</taxon>
        <taxon>Macrosiphini</taxon>
        <taxon>Macrosiphum</taxon>
    </lineage>
</organism>
<reference evidence="6 7" key="1">
    <citation type="submission" date="2023-01" db="EMBL/GenBank/DDBJ databases">
        <authorList>
            <person name="Whitehead M."/>
        </authorList>
    </citation>
    <scope>NUCLEOTIDE SEQUENCE [LARGE SCALE GENOMIC DNA]</scope>
</reference>
<name>A0AAV0XQ01_9HEMI</name>
<dbReference type="Gene3D" id="2.30.39.10">
    <property type="entry name" value="Alpha-1-antitrypsin, domain 1"/>
    <property type="match status" value="1"/>
</dbReference>
<keyword evidence="3" id="KW-0722">Serine protease inhibitor</keyword>
<dbReference type="Gene3D" id="3.30.497.10">
    <property type="entry name" value="Antithrombin, subunit I, domain 2"/>
    <property type="match status" value="1"/>
</dbReference>
<keyword evidence="2" id="KW-0646">Protease inhibitor</keyword>
<evidence type="ECO:0000259" key="5">
    <source>
        <dbReference type="SMART" id="SM00093"/>
    </source>
</evidence>
<dbReference type="InterPro" id="IPR023795">
    <property type="entry name" value="Serpin_CS"/>
</dbReference>
<accession>A0AAV0XQ01</accession>